<organism evidence="2 3">
    <name type="scientific">Yersinia rochesterensis</name>
    <dbReference type="NCBI Taxonomy" id="1604335"/>
    <lineage>
        <taxon>Bacteria</taxon>
        <taxon>Pseudomonadati</taxon>
        <taxon>Pseudomonadota</taxon>
        <taxon>Gammaproteobacteria</taxon>
        <taxon>Enterobacterales</taxon>
        <taxon>Yersiniaceae</taxon>
        <taxon>Yersinia</taxon>
    </lineage>
</organism>
<name>A0ABM5SP59_9GAMM</name>
<dbReference type="Proteomes" id="UP000031883">
    <property type="component" value="Chromosome"/>
</dbReference>
<evidence type="ECO:0000256" key="1">
    <source>
        <dbReference type="SAM" id="MobiDB-lite"/>
    </source>
</evidence>
<reference evidence="2 3" key="1">
    <citation type="journal article" date="2015" name="Genome Announc.">
        <title>Thirty-Two Complete Genome Assemblies of Nine Yersinia Species, Including Y. pestis, Y. pseudotuberculosis, and Y. enterocolitica.</title>
        <authorList>
            <person name="Johnson S.L."/>
            <person name="Daligault H.E."/>
            <person name="Davenport K.W."/>
            <person name="Jaissle J."/>
            <person name="Frey K.G."/>
            <person name="Ladner J.T."/>
            <person name="Broomall S.M."/>
            <person name="Bishop-Lilly K.A."/>
            <person name="Bruce D.C."/>
            <person name="Coyne S.R."/>
            <person name="Gibbons H.S."/>
            <person name="Lo C.C."/>
            <person name="Munk A.C."/>
            <person name="Rosenzweig C.N."/>
            <person name="Koroleva G.I."/>
            <person name="Palacios G.F."/>
            <person name="Redden C.L."/>
            <person name="Xu Y."/>
            <person name="Minogue T.D."/>
            <person name="Chain P.S."/>
        </authorList>
    </citation>
    <scope>NUCLEOTIDE SEQUENCE [LARGE SCALE GENOMIC DNA]</scope>
    <source>
        <strain evidence="2 3">Y231</strain>
    </source>
</reference>
<evidence type="ECO:0000313" key="3">
    <source>
        <dbReference type="Proteomes" id="UP000031883"/>
    </source>
</evidence>
<gene>
    <name evidence="2" type="ORF">CH54_2340</name>
</gene>
<sequence>MFKSTFEQPSEECSQGNTPWTADLGVTRRDPRKAVPSAK</sequence>
<feature type="compositionally biased region" description="Polar residues" evidence="1">
    <location>
        <begin position="1"/>
        <end position="20"/>
    </location>
</feature>
<evidence type="ECO:0000313" key="2">
    <source>
        <dbReference type="EMBL" id="AJJ36321.1"/>
    </source>
</evidence>
<feature type="region of interest" description="Disordered" evidence="1">
    <location>
        <begin position="1"/>
        <end position="39"/>
    </location>
</feature>
<proteinExistence type="predicted"/>
<protein>
    <submittedName>
        <fullName evidence="2">Uncharacterized protein</fullName>
    </submittedName>
</protein>
<keyword evidence="3" id="KW-1185">Reference proteome</keyword>
<accession>A0ABM5SP59</accession>
<dbReference type="EMBL" id="CP009997">
    <property type="protein sequence ID" value="AJJ36321.1"/>
    <property type="molecule type" value="Genomic_DNA"/>
</dbReference>